<proteinExistence type="predicted"/>
<name>A0A381W2N7_9ZZZZ</name>
<evidence type="ECO:0000313" key="2">
    <source>
        <dbReference type="EMBL" id="SVA46157.1"/>
    </source>
</evidence>
<evidence type="ECO:0000256" key="1">
    <source>
        <dbReference type="SAM" id="MobiDB-lite"/>
    </source>
</evidence>
<dbReference type="AlphaFoldDB" id="A0A381W2N7"/>
<organism evidence="2">
    <name type="scientific">marine metagenome</name>
    <dbReference type="NCBI Taxonomy" id="408172"/>
    <lineage>
        <taxon>unclassified sequences</taxon>
        <taxon>metagenomes</taxon>
        <taxon>ecological metagenomes</taxon>
    </lineage>
</organism>
<accession>A0A381W2N7</accession>
<feature type="region of interest" description="Disordered" evidence="1">
    <location>
        <begin position="678"/>
        <end position="698"/>
    </location>
</feature>
<sequence>MKKYLQTSLKWFLTIAVFQFVSVTDAAVRTDAQGGGFLGKTLMADSGQFDGNRIRDDLENNGMLVSHRITGHSGMEWPKGSHKYINFASGIWIAGKVGGDIRTAVGEYGPEFVAGPWGSESGGSEHQLYIVNKADLADPLASDDFQNWPADLGAPWVDVDEDGVYSPMPAGPDHPDFVGDQVIWWVMNDGDIAEHSIFHTLPLGVEVQMTLWGYDRPDAFGDMMFVKALIINKSGQDVDDTIIGLWADPDLGDAGDDFVGCDVDLSLGYCYNDGADADYGSDPPAIGYDFFQGPLVPCEEADIADSTNTDCQPGSPGGLAYGTRHAGMKNLPMSSFTKYINGDPVYSDPNDAIEAYNYMSGILGVGTPFVNSETGETSLFVHADDPNNNTGVGDGVWVDSDDHASGDRRFLMNAGPFTLAAEDSQEVVFGMLIARGSDALTSVTALKVADQLAQLAYDIQFALPESPVTPNVTVGTTGDAIILSWDDGVNAAESYIAEDVIDKLPVPVAFDTTWVTDITFDVSDDTTIVGPDTTITSDTTFSFIQVIDQIDTTFEGANTSFTFQGYNVYQLETSSGQGAKKRIATYDLIDGITEIFDDVFDPTYGETINRRVQYGSDSGVKRSITIDTDGLNAGIPLKTNRAYYFAVTTYGYNPYGIPRTLESATSIMEIRPQIATTRGDAVTSSGTSSIDATHGAGASDGSVRAVVIDPYAVTGDEYQVSFHLNADSSALVW</sequence>
<dbReference type="EMBL" id="UINC01010371">
    <property type="protein sequence ID" value="SVA46157.1"/>
    <property type="molecule type" value="Genomic_DNA"/>
</dbReference>
<feature type="compositionally biased region" description="Polar residues" evidence="1">
    <location>
        <begin position="682"/>
        <end position="691"/>
    </location>
</feature>
<feature type="non-terminal residue" evidence="2">
    <location>
        <position position="733"/>
    </location>
</feature>
<reference evidence="2" key="1">
    <citation type="submission" date="2018-05" db="EMBL/GenBank/DDBJ databases">
        <authorList>
            <person name="Lanie J.A."/>
            <person name="Ng W.-L."/>
            <person name="Kazmierczak K.M."/>
            <person name="Andrzejewski T.M."/>
            <person name="Davidsen T.M."/>
            <person name="Wayne K.J."/>
            <person name="Tettelin H."/>
            <person name="Glass J.I."/>
            <person name="Rusch D."/>
            <person name="Podicherti R."/>
            <person name="Tsui H.-C.T."/>
            <person name="Winkler M.E."/>
        </authorList>
    </citation>
    <scope>NUCLEOTIDE SEQUENCE</scope>
</reference>
<protein>
    <submittedName>
        <fullName evidence="2">Uncharacterized protein</fullName>
    </submittedName>
</protein>
<gene>
    <name evidence="2" type="ORF">METZ01_LOCUS99011</name>
</gene>